<feature type="region of interest" description="Disordered" evidence="1">
    <location>
        <begin position="22"/>
        <end position="91"/>
    </location>
</feature>
<accession>A0A0H2RC16</accession>
<feature type="chain" id="PRO_5005201411" description="Secreted protein" evidence="2">
    <location>
        <begin position="19"/>
        <end position="91"/>
    </location>
</feature>
<evidence type="ECO:0000313" key="4">
    <source>
        <dbReference type="Proteomes" id="UP000053477"/>
    </source>
</evidence>
<dbReference type="InParanoid" id="A0A0H2RC16"/>
<reference evidence="3 4" key="1">
    <citation type="submission" date="2015-04" db="EMBL/GenBank/DDBJ databases">
        <title>Complete genome sequence of Schizopora paradoxa KUC8140, a cosmopolitan wood degrader in East Asia.</title>
        <authorList>
            <consortium name="DOE Joint Genome Institute"/>
            <person name="Min B."/>
            <person name="Park H."/>
            <person name="Jang Y."/>
            <person name="Kim J.-J."/>
            <person name="Kim K.H."/>
            <person name="Pangilinan J."/>
            <person name="Lipzen A."/>
            <person name="Riley R."/>
            <person name="Grigoriev I.V."/>
            <person name="Spatafora J.W."/>
            <person name="Choi I.-G."/>
        </authorList>
    </citation>
    <scope>NUCLEOTIDE SEQUENCE [LARGE SCALE GENOMIC DNA]</scope>
    <source>
        <strain evidence="3 4">KUC8140</strain>
    </source>
</reference>
<evidence type="ECO:0000313" key="3">
    <source>
        <dbReference type="EMBL" id="KLO09359.1"/>
    </source>
</evidence>
<dbReference type="AlphaFoldDB" id="A0A0H2RC16"/>
<evidence type="ECO:0008006" key="5">
    <source>
        <dbReference type="Google" id="ProtNLM"/>
    </source>
</evidence>
<feature type="compositionally biased region" description="Polar residues" evidence="1">
    <location>
        <begin position="40"/>
        <end position="52"/>
    </location>
</feature>
<name>A0A0H2RC16_9AGAM</name>
<protein>
    <recommendedName>
        <fullName evidence="5">Secreted protein</fullName>
    </recommendedName>
</protein>
<sequence length="91" mass="9953">MILTIFLSLFSRLPLAVASPRLASMGMGRPPSHPGDTRTHAPQVNATTQRPTTDNDAKKEGQLERTHSPTISNNAAMTDVQRAFRNEPSEL</sequence>
<evidence type="ECO:0000256" key="2">
    <source>
        <dbReference type="SAM" id="SignalP"/>
    </source>
</evidence>
<gene>
    <name evidence="3" type="ORF">SCHPADRAFT_569089</name>
</gene>
<organism evidence="3 4">
    <name type="scientific">Schizopora paradoxa</name>
    <dbReference type="NCBI Taxonomy" id="27342"/>
    <lineage>
        <taxon>Eukaryota</taxon>
        <taxon>Fungi</taxon>
        <taxon>Dikarya</taxon>
        <taxon>Basidiomycota</taxon>
        <taxon>Agaricomycotina</taxon>
        <taxon>Agaricomycetes</taxon>
        <taxon>Hymenochaetales</taxon>
        <taxon>Schizoporaceae</taxon>
        <taxon>Schizopora</taxon>
    </lineage>
</organism>
<feature type="compositionally biased region" description="Basic and acidic residues" evidence="1">
    <location>
        <begin position="82"/>
        <end position="91"/>
    </location>
</feature>
<evidence type="ECO:0000256" key="1">
    <source>
        <dbReference type="SAM" id="MobiDB-lite"/>
    </source>
</evidence>
<keyword evidence="4" id="KW-1185">Reference proteome</keyword>
<dbReference type="EMBL" id="KQ086058">
    <property type="protein sequence ID" value="KLO09359.1"/>
    <property type="molecule type" value="Genomic_DNA"/>
</dbReference>
<feature type="compositionally biased region" description="Basic and acidic residues" evidence="1">
    <location>
        <begin position="53"/>
        <end position="67"/>
    </location>
</feature>
<feature type="signal peptide" evidence="2">
    <location>
        <begin position="1"/>
        <end position="18"/>
    </location>
</feature>
<proteinExistence type="predicted"/>
<keyword evidence="2" id="KW-0732">Signal</keyword>
<dbReference type="Proteomes" id="UP000053477">
    <property type="component" value="Unassembled WGS sequence"/>
</dbReference>